<sequence length="297" mass="34069">MLAQKAEEDKAKSLAEQKEKEKHELAMARLVRENVKIVCEKALGKKIDLPEDGESEVVQLRRELEALKARSLEPAKESELERLKKKREILLPKQEEKRLRKEVDDLRKGGKQTASSGISNEKEQQEIADLKKQIGDLKVIQFALEEKNNEVAILREENLHLRDLKDEVCVARLSKRPSDVVTQKSPPEEPAMGKAKVTDSSTAMYTPKDMEALRKAYKDALVSKQWVQEEVRMLKERYARKSAARLRRMPTMRKATLRNLKKSLKKAATEEITTDKEDSKQEEEEGETLTRKGPSTK</sequence>
<evidence type="ECO:0000313" key="2">
    <source>
        <dbReference type="EMBL" id="GBG76701.1"/>
    </source>
</evidence>
<dbReference type="Gramene" id="GBG76701">
    <property type="protein sequence ID" value="GBG76701"/>
    <property type="gene ID" value="CBR_g22919"/>
</dbReference>
<organism evidence="2 3">
    <name type="scientific">Chara braunii</name>
    <name type="common">Braun's stonewort</name>
    <dbReference type="NCBI Taxonomy" id="69332"/>
    <lineage>
        <taxon>Eukaryota</taxon>
        <taxon>Viridiplantae</taxon>
        <taxon>Streptophyta</taxon>
        <taxon>Charophyceae</taxon>
        <taxon>Charales</taxon>
        <taxon>Characeae</taxon>
        <taxon>Chara</taxon>
    </lineage>
</organism>
<reference evidence="2 3" key="1">
    <citation type="journal article" date="2018" name="Cell">
        <title>The Chara Genome: Secondary Complexity and Implications for Plant Terrestrialization.</title>
        <authorList>
            <person name="Nishiyama T."/>
            <person name="Sakayama H."/>
            <person name="Vries J.D."/>
            <person name="Buschmann H."/>
            <person name="Saint-Marcoux D."/>
            <person name="Ullrich K.K."/>
            <person name="Haas F.B."/>
            <person name="Vanderstraeten L."/>
            <person name="Becker D."/>
            <person name="Lang D."/>
            <person name="Vosolsobe S."/>
            <person name="Rombauts S."/>
            <person name="Wilhelmsson P.K.I."/>
            <person name="Janitza P."/>
            <person name="Kern R."/>
            <person name="Heyl A."/>
            <person name="Rumpler F."/>
            <person name="Villalobos L.I.A.C."/>
            <person name="Clay J.M."/>
            <person name="Skokan R."/>
            <person name="Toyoda A."/>
            <person name="Suzuki Y."/>
            <person name="Kagoshima H."/>
            <person name="Schijlen E."/>
            <person name="Tajeshwar N."/>
            <person name="Catarino B."/>
            <person name="Hetherington A.J."/>
            <person name="Saltykova A."/>
            <person name="Bonnot C."/>
            <person name="Breuninger H."/>
            <person name="Symeonidi A."/>
            <person name="Radhakrishnan G.V."/>
            <person name="Van Nieuwerburgh F."/>
            <person name="Deforce D."/>
            <person name="Chang C."/>
            <person name="Karol K.G."/>
            <person name="Hedrich R."/>
            <person name="Ulvskov P."/>
            <person name="Glockner G."/>
            <person name="Delwiche C.F."/>
            <person name="Petrasek J."/>
            <person name="Van de Peer Y."/>
            <person name="Friml J."/>
            <person name="Beilby M."/>
            <person name="Dolan L."/>
            <person name="Kohara Y."/>
            <person name="Sugano S."/>
            <person name="Fujiyama A."/>
            <person name="Delaux P.-M."/>
            <person name="Quint M."/>
            <person name="TheiBen G."/>
            <person name="Hagemann M."/>
            <person name="Harholt J."/>
            <person name="Dunand C."/>
            <person name="Zachgo S."/>
            <person name="Langdale J."/>
            <person name="Maumus F."/>
            <person name="Straeten D.V.D."/>
            <person name="Gould S.B."/>
            <person name="Rensing S.A."/>
        </authorList>
    </citation>
    <scope>NUCLEOTIDE SEQUENCE [LARGE SCALE GENOMIC DNA]</scope>
    <source>
        <strain evidence="2 3">S276</strain>
    </source>
</reference>
<proteinExistence type="predicted"/>
<dbReference type="AlphaFoldDB" id="A0A388L324"/>
<feature type="region of interest" description="Disordered" evidence="1">
    <location>
        <begin position="258"/>
        <end position="297"/>
    </location>
</feature>
<feature type="region of interest" description="Disordered" evidence="1">
    <location>
        <begin position="100"/>
        <end position="124"/>
    </location>
</feature>
<feature type="region of interest" description="Disordered" evidence="1">
    <location>
        <begin position="175"/>
        <end position="203"/>
    </location>
</feature>
<dbReference type="EMBL" id="BFEA01000251">
    <property type="protein sequence ID" value="GBG76701.1"/>
    <property type="molecule type" value="Genomic_DNA"/>
</dbReference>
<feature type="region of interest" description="Disordered" evidence="1">
    <location>
        <begin position="1"/>
        <end position="21"/>
    </location>
</feature>
<gene>
    <name evidence="2" type="ORF">CBR_g22919</name>
</gene>
<dbReference type="Proteomes" id="UP000265515">
    <property type="component" value="Unassembled WGS sequence"/>
</dbReference>
<keyword evidence="3" id="KW-1185">Reference proteome</keyword>
<evidence type="ECO:0000256" key="1">
    <source>
        <dbReference type="SAM" id="MobiDB-lite"/>
    </source>
</evidence>
<name>A0A388L324_CHABU</name>
<comment type="caution">
    <text evidence="2">The sequence shown here is derived from an EMBL/GenBank/DDBJ whole genome shotgun (WGS) entry which is preliminary data.</text>
</comment>
<protein>
    <submittedName>
        <fullName evidence="2">Uncharacterized protein</fullName>
    </submittedName>
</protein>
<accession>A0A388L324</accession>
<feature type="compositionally biased region" description="Basic and acidic residues" evidence="1">
    <location>
        <begin position="267"/>
        <end position="279"/>
    </location>
</feature>
<evidence type="ECO:0000313" key="3">
    <source>
        <dbReference type="Proteomes" id="UP000265515"/>
    </source>
</evidence>